<protein>
    <submittedName>
        <fullName evidence="2">Uncharacterized protein</fullName>
    </submittedName>
</protein>
<evidence type="ECO:0000256" key="1">
    <source>
        <dbReference type="SAM" id="MobiDB-lite"/>
    </source>
</evidence>
<sequence length="238" mass="26069">MYLRADAPMVPGLQTPALVPGPQPTRAPNPASSGEPASSYTSSRPGWLPSLLERFPPAPAPPPPNESTAERMMARMADIGKAHMAFYPCGGEEWEEDPLRSLLAKGKPRSCRMQCTSHTERLQLALLDQPHGMGTAYLNAEEKSFLNALNQDEKCRMFALTDEERAFLDEAKEGGVITMPPMPSLPSSAGTQMCPYPLAEPVEHPVEVADILKDTVSRYFECPASLLQWLQSSVGFRN</sequence>
<name>A0A812IDT0_9DINO</name>
<evidence type="ECO:0000313" key="3">
    <source>
        <dbReference type="Proteomes" id="UP000604046"/>
    </source>
</evidence>
<dbReference type="AlphaFoldDB" id="A0A812IDT0"/>
<feature type="region of interest" description="Disordered" evidence="1">
    <location>
        <begin position="1"/>
        <end position="68"/>
    </location>
</feature>
<dbReference type="Proteomes" id="UP000604046">
    <property type="component" value="Unassembled WGS sequence"/>
</dbReference>
<feature type="compositionally biased region" description="Polar residues" evidence="1">
    <location>
        <begin position="30"/>
        <end position="44"/>
    </location>
</feature>
<dbReference type="EMBL" id="CAJNDS010000218">
    <property type="protein sequence ID" value="CAE7029580.1"/>
    <property type="molecule type" value="Genomic_DNA"/>
</dbReference>
<feature type="compositionally biased region" description="Pro residues" evidence="1">
    <location>
        <begin position="56"/>
        <end position="65"/>
    </location>
</feature>
<reference evidence="2" key="1">
    <citation type="submission" date="2021-02" db="EMBL/GenBank/DDBJ databases">
        <authorList>
            <person name="Dougan E. K."/>
            <person name="Rhodes N."/>
            <person name="Thang M."/>
            <person name="Chan C."/>
        </authorList>
    </citation>
    <scope>NUCLEOTIDE SEQUENCE</scope>
</reference>
<accession>A0A812IDT0</accession>
<proteinExistence type="predicted"/>
<evidence type="ECO:0000313" key="2">
    <source>
        <dbReference type="EMBL" id="CAE7029580.1"/>
    </source>
</evidence>
<keyword evidence="3" id="KW-1185">Reference proteome</keyword>
<organism evidence="2 3">
    <name type="scientific">Symbiodinium natans</name>
    <dbReference type="NCBI Taxonomy" id="878477"/>
    <lineage>
        <taxon>Eukaryota</taxon>
        <taxon>Sar</taxon>
        <taxon>Alveolata</taxon>
        <taxon>Dinophyceae</taxon>
        <taxon>Suessiales</taxon>
        <taxon>Symbiodiniaceae</taxon>
        <taxon>Symbiodinium</taxon>
    </lineage>
</organism>
<gene>
    <name evidence="2" type="ORF">SNAT2548_LOCUS3549</name>
</gene>
<comment type="caution">
    <text evidence="2">The sequence shown here is derived from an EMBL/GenBank/DDBJ whole genome shotgun (WGS) entry which is preliminary data.</text>
</comment>